<evidence type="ECO:0000256" key="7">
    <source>
        <dbReference type="SAM" id="MobiDB-lite"/>
    </source>
</evidence>
<dbReference type="InterPro" id="IPR050560">
    <property type="entry name" value="MYB_TF"/>
</dbReference>
<comment type="subcellular location">
    <subcellularLocation>
        <location evidence="1">Nucleus</location>
    </subcellularLocation>
</comment>
<dbReference type="Gene3D" id="1.10.10.60">
    <property type="entry name" value="Homeodomain-like"/>
    <property type="match status" value="3"/>
</dbReference>
<feature type="domain" description="HTH myb-type" evidence="9">
    <location>
        <begin position="150"/>
        <end position="200"/>
    </location>
</feature>
<dbReference type="Pfam" id="PF00249">
    <property type="entry name" value="Myb_DNA-binding"/>
    <property type="match status" value="1"/>
</dbReference>
<evidence type="ECO:0000313" key="10">
    <source>
        <dbReference type="EMBL" id="ERM95170.1"/>
    </source>
</evidence>
<evidence type="ECO:0000256" key="2">
    <source>
        <dbReference type="ARBA" id="ARBA00022737"/>
    </source>
</evidence>
<dbReference type="SUPFAM" id="SSF46689">
    <property type="entry name" value="Homeodomain-like"/>
    <property type="match status" value="2"/>
</dbReference>
<dbReference type="Pfam" id="PF13921">
    <property type="entry name" value="Myb_DNA-bind_6"/>
    <property type="match status" value="1"/>
</dbReference>
<evidence type="ECO:0000256" key="3">
    <source>
        <dbReference type="ARBA" id="ARBA00023015"/>
    </source>
</evidence>
<keyword evidence="5" id="KW-0804">Transcription</keyword>
<dbReference type="Gramene" id="ERM95170">
    <property type="protein sequence ID" value="ERM95170"/>
    <property type="gene ID" value="AMTR_s00009p00263240"/>
</dbReference>
<evidence type="ECO:0000313" key="11">
    <source>
        <dbReference type="Proteomes" id="UP000017836"/>
    </source>
</evidence>
<evidence type="ECO:0000256" key="4">
    <source>
        <dbReference type="ARBA" id="ARBA00023125"/>
    </source>
</evidence>
<name>W1NJ45_AMBTC</name>
<reference evidence="11" key="1">
    <citation type="journal article" date="2013" name="Science">
        <title>The Amborella genome and the evolution of flowering plants.</title>
        <authorList>
            <consortium name="Amborella Genome Project"/>
        </authorList>
    </citation>
    <scope>NUCLEOTIDE SEQUENCE [LARGE SCALE GENOMIC DNA]</scope>
</reference>
<feature type="domain" description="Myb-like" evidence="8">
    <location>
        <begin position="146"/>
        <end position="196"/>
    </location>
</feature>
<accession>W1NJ45</accession>
<protein>
    <submittedName>
        <fullName evidence="10">Uncharacterized protein</fullName>
    </submittedName>
</protein>
<evidence type="ECO:0000256" key="1">
    <source>
        <dbReference type="ARBA" id="ARBA00004123"/>
    </source>
</evidence>
<evidence type="ECO:0000256" key="6">
    <source>
        <dbReference type="ARBA" id="ARBA00023242"/>
    </source>
</evidence>
<feature type="domain" description="Myb-like" evidence="8">
    <location>
        <begin position="42"/>
        <end position="93"/>
    </location>
</feature>
<dbReference type="EMBL" id="KI397501">
    <property type="protein sequence ID" value="ERM95170.1"/>
    <property type="molecule type" value="Genomic_DNA"/>
</dbReference>
<feature type="domain" description="Myb-like" evidence="8">
    <location>
        <begin position="94"/>
        <end position="145"/>
    </location>
</feature>
<evidence type="ECO:0000259" key="9">
    <source>
        <dbReference type="PROSITE" id="PS51294"/>
    </source>
</evidence>
<dbReference type="PANTHER" id="PTHR45614:SF232">
    <property type="entry name" value="TRANSCRIPTION FACTOR MYB3R-2"/>
    <property type="match status" value="1"/>
</dbReference>
<feature type="compositionally biased region" description="Polar residues" evidence="7">
    <location>
        <begin position="297"/>
        <end position="312"/>
    </location>
</feature>
<dbReference type="CDD" id="cd00167">
    <property type="entry name" value="SANT"/>
    <property type="match status" value="3"/>
</dbReference>
<keyword evidence="6" id="KW-0539">Nucleus</keyword>
<dbReference type="STRING" id="13333.W1NJ45"/>
<dbReference type="PROSITE" id="PS51294">
    <property type="entry name" value="HTH_MYB"/>
    <property type="match status" value="3"/>
</dbReference>
<keyword evidence="11" id="KW-1185">Reference proteome</keyword>
<dbReference type="GO" id="GO:0006355">
    <property type="term" value="P:regulation of DNA-templated transcription"/>
    <property type="evidence" value="ECO:0000318"/>
    <property type="project" value="GO_Central"/>
</dbReference>
<feature type="region of interest" description="Disordered" evidence="7">
    <location>
        <begin position="275"/>
        <end position="318"/>
    </location>
</feature>
<dbReference type="GO" id="GO:0000978">
    <property type="term" value="F:RNA polymerase II cis-regulatory region sequence-specific DNA binding"/>
    <property type="evidence" value="ECO:0000318"/>
    <property type="project" value="GO_Central"/>
</dbReference>
<evidence type="ECO:0000259" key="8">
    <source>
        <dbReference type="PROSITE" id="PS50090"/>
    </source>
</evidence>
<dbReference type="PROSITE" id="PS50090">
    <property type="entry name" value="MYB_LIKE"/>
    <property type="match status" value="3"/>
</dbReference>
<dbReference type="HOGENOM" id="CLU_572872_0_0_1"/>
<dbReference type="FunFam" id="1.10.10.60:FF:000016">
    <property type="entry name" value="Transcriptional activator Myb isoform A"/>
    <property type="match status" value="1"/>
</dbReference>
<feature type="domain" description="HTH myb-type" evidence="9">
    <location>
        <begin position="42"/>
        <end position="93"/>
    </location>
</feature>
<keyword evidence="4" id="KW-0238">DNA-binding</keyword>
<dbReference type="SMART" id="SM00717">
    <property type="entry name" value="SANT"/>
    <property type="match status" value="3"/>
</dbReference>
<dbReference type="InterPro" id="IPR017930">
    <property type="entry name" value="Myb_dom"/>
</dbReference>
<keyword evidence="2" id="KW-0677">Repeat</keyword>
<dbReference type="InterPro" id="IPR001005">
    <property type="entry name" value="SANT/Myb"/>
</dbReference>
<gene>
    <name evidence="10" type="ORF">AMTR_s00009p00263240</name>
</gene>
<dbReference type="Proteomes" id="UP000017836">
    <property type="component" value="Unassembled WGS sequence"/>
</dbReference>
<dbReference type="PANTHER" id="PTHR45614">
    <property type="entry name" value="MYB PROTEIN-RELATED"/>
    <property type="match status" value="1"/>
</dbReference>
<dbReference type="GO" id="GO:0005634">
    <property type="term" value="C:nucleus"/>
    <property type="evidence" value="ECO:0000318"/>
    <property type="project" value="GO_Central"/>
</dbReference>
<sequence>MEPGSVEEVKEEFGSVEIPIMLDNGSTIDQYSITRRRTNGPTKRSTKGNWTEEEDAILMQAVKQFNGKNWKQIAKCFNDRADVQCLHRWQKVLNPDVVKGPWTKEEDDEIVKQVEKLGTKKWSVVAQSLPGRIGKQCRERWYNQLNPAIKKEPWTQEEDCVLIHAHQIYGNKWAEIAKFIPGRTDNSIKNYWNCTMKKKLQKQSNVTPLLSTSSLSTAGEGLDRSIILANENSECSAVTSGQNLGSEVCPETSSVNLSLLSANQELKPNYNEVHESLKEKTDDNSVGPDLGLFSRCEGNNSRRVSSESTDNENSTRDEVSLTLSLGSLDYTPGPLRNSCISSVNDDQSRSYSNSIPSLLNSRGTMPSVTSHFLSSNLDNVSPEDILENAARSFTCTPSIMRKRPLEICAKDETPGSGLRINDIGRLRKKLFLSPQYRSKSTCAVPVESADENILDFPDLDESLTTKNGLKSISKDHE</sequence>
<dbReference type="eggNOG" id="KOG0048">
    <property type="taxonomic scope" value="Eukaryota"/>
</dbReference>
<dbReference type="InterPro" id="IPR009057">
    <property type="entry name" value="Homeodomain-like_sf"/>
</dbReference>
<proteinExistence type="predicted"/>
<feature type="domain" description="HTH myb-type" evidence="9">
    <location>
        <begin position="94"/>
        <end position="149"/>
    </location>
</feature>
<dbReference type="AlphaFoldDB" id="W1NJ45"/>
<dbReference type="GO" id="GO:0000981">
    <property type="term" value="F:DNA-binding transcription factor activity, RNA polymerase II-specific"/>
    <property type="evidence" value="ECO:0000318"/>
    <property type="project" value="GO_Central"/>
</dbReference>
<organism evidence="10 11">
    <name type="scientific">Amborella trichopoda</name>
    <dbReference type="NCBI Taxonomy" id="13333"/>
    <lineage>
        <taxon>Eukaryota</taxon>
        <taxon>Viridiplantae</taxon>
        <taxon>Streptophyta</taxon>
        <taxon>Embryophyta</taxon>
        <taxon>Tracheophyta</taxon>
        <taxon>Spermatophyta</taxon>
        <taxon>Magnoliopsida</taxon>
        <taxon>Amborellales</taxon>
        <taxon>Amborellaceae</taxon>
        <taxon>Amborella</taxon>
    </lineage>
</organism>
<evidence type="ECO:0000256" key="5">
    <source>
        <dbReference type="ARBA" id="ARBA00023163"/>
    </source>
</evidence>
<dbReference type="FunFam" id="1.10.10.60:FF:000010">
    <property type="entry name" value="Transcriptional activator Myb isoform A"/>
    <property type="match status" value="1"/>
</dbReference>
<keyword evidence="3" id="KW-0805">Transcription regulation</keyword>